<organism evidence="5 6">
    <name type="scientific">Ceraceosorus bombacis</name>
    <dbReference type="NCBI Taxonomy" id="401625"/>
    <lineage>
        <taxon>Eukaryota</taxon>
        <taxon>Fungi</taxon>
        <taxon>Dikarya</taxon>
        <taxon>Basidiomycota</taxon>
        <taxon>Ustilaginomycotina</taxon>
        <taxon>Exobasidiomycetes</taxon>
        <taxon>Ceraceosorales</taxon>
        <taxon>Ceraceosoraceae</taxon>
        <taxon>Ceraceosorus</taxon>
    </lineage>
</organism>
<dbReference type="Gene3D" id="4.10.910.10">
    <property type="entry name" value="30s ribosomal protein s13, domain 2"/>
    <property type="match status" value="1"/>
</dbReference>
<evidence type="ECO:0000256" key="4">
    <source>
        <dbReference type="SAM" id="MobiDB-lite"/>
    </source>
</evidence>
<name>A0A0P1BBA4_9BASI</name>
<feature type="compositionally biased region" description="Polar residues" evidence="4">
    <location>
        <begin position="71"/>
        <end position="83"/>
    </location>
</feature>
<dbReference type="GO" id="GO:0003735">
    <property type="term" value="F:structural constituent of ribosome"/>
    <property type="evidence" value="ECO:0007669"/>
    <property type="project" value="InterPro"/>
</dbReference>
<reference evidence="5 6" key="1">
    <citation type="submission" date="2014-09" db="EMBL/GenBank/DDBJ databases">
        <authorList>
            <person name="Magalhaes I.L.F."/>
            <person name="Oliveira U."/>
            <person name="Santos F.R."/>
            <person name="Vidigal T.H.D.A."/>
            <person name="Brescovit A.D."/>
            <person name="Santos A.J."/>
        </authorList>
    </citation>
    <scope>NUCLEOTIDE SEQUENCE [LARGE SCALE GENOMIC DNA]</scope>
</reference>
<dbReference type="OrthoDB" id="525520at2759"/>
<accession>A0A0P1BBA4</accession>
<evidence type="ECO:0000256" key="1">
    <source>
        <dbReference type="ARBA" id="ARBA00008080"/>
    </source>
</evidence>
<dbReference type="PANTHER" id="PTHR10871">
    <property type="entry name" value="30S RIBOSOMAL PROTEIN S13/40S RIBOSOMAL PROTEIN S18"/>
    <property type="match status" value="1"/>
</dbReference>
<keyword evidence="6" id="KW-1185">Reference proteome</keyword>
<feature type="compositionally biased region" description="Low complexity" evidence="4">
    <location>
        <begin position="151"/>
        <end position="166"/>
    </location>
</feature>
<dbReference type="PANTHER" id="PTHR10871:SF1">
    <property type="entry name" value="SMALL RIBOSOMAL SUBUNIT PROTEIN US13M"/>
    <property type="match status" value="1"/>
</dbReference>
<evidence type="ECO:0000313" key="6">
    <source>
        <dbReference type="Proteomes" id="UP000054845"/>
    </source>
</evidence>
<dbReference type="InterPro" id="IPR018269">
    <property type="entry name" value="Ribosomal_uS13_CS"/>
</dbReference>
<feature type="region of interest" description="Disordered" evidence="4">
    <location>
        <begin position="114"/>
        <end position="194"/>
    </location>
</feature>
<dbReference type="Pfam" id="PF00416">
    <property type="entry name" value="Ribosomal_S13"/>
    <property type="match status" value="1"/>
</dbReference>
<dbReference type="AlphaFoldDB" id="A0A0P1BBA4"/>
<comment type="similarity">
    <text evidence="1">Belongs to the universal ribosomal protein uS13 family.</text>
</comment>
<proteinExistence type="inferred from homology"/>
<dbReference type="SUPFAM" id="SSF46946">
    <property type="entry name" value="S13-like H2TH domain"/>
    <property type="match status" value="1"/>
</dbReference>
<dbReference type="InterPro" id="IPR010979">
    <property type="entry name" value="Ribosomal_uS13-like_H2TH"/>
</dbReference>
<dbReference type="GO" id="GO:0015935">
    <property type="term" value="C:small ribosomal subunit"/>
    <property type="evidence" value="ECO:0007669"/>
    <property type="project" value="TreeGrafter"/>
</dbReference>
<protein>
    <submittedName>
        <fullName evidence="5">S13-like h2th domain-containing protein</fullName>
    </submittedName>
</protein>
<feature type="region of interest" description="Disordered" evidence="4">
    <location>
        <begin position="65"/>
        <end position="87"/>
    </location>
</feature>
<dbReference type="GO" id="GO:0005739">
    <property type="term" value="C:mitochondrion"/>
    <property type="evidence" value="ECO:0007669"/>
    <property type="project" value="TreeGrafter"/>
</dbReference>
<dbReference type="InterPro" id="IPR001892">
    <property type="entry name" value="Ribosomal_uS13"/>
</dbReference>
<keyword evidence="3" id="KW-0687">Ribonucleoprotein</keyword>
<dbReference type="PROSITE" id="PS50159">
    <property type="entry name" value="RIBOSOMAL_S13_2"/>
    <property type="match status" value="1"/>
</dbReference>
<dbReference type="EMBL" id="CCYA01000149">
    <property type="protein sequence ID" value="CEH12422.1"/>
    <property type="molecule type" value="Genomic_DNA"/>
</dbReference>
<dbReference type="STRING" id="401625.A0A0P1BBA4"/>
<evidence type="ECO:0000256" key="2">
    <source>
        <dbReference type="ARBA" id="ARBA00022980"/>
    </source>
</evidence>
<dbReference type="InterPro" id="IPR027437">
    <property type="entry name" value="Rbsml_uS13_C"/>
</dbReference>
<evidence type="ECO:0000256" key="3">
    <source>
        <dbReference type="ARBA" id="ARBA00023274"/>
    </source>
</evidence>
<dbReference type="GO" id="GO:0003723">
    <property type="term" value="F:RNA binding"/>
    <property type="evidence" value="ECO:0007669"/>
    <property type="project" value="InterPro"/>
</dbReference>
<dbReference type="Gene3D" id="1.10.8.50">
    <property type="match status" value="1"/>
</dbReference>
<dbReference type="PROSITE" id="PS00646">
    <property type="entry name" value="RIBOSOMAL_S13_1"/>
    <property type="match status" value="1"/>
</dbReference>
<dbReference type="Proteomes" id="UP000054845">
    <property type="component" value="Unassembled WGS sequence"/>
</dbReference>
<dbReference type="GO" id="GO:0006412">
    <property type="term" value="P:translation"/>
    <property type="evidence" value="ECO:0007669"/>
    <property type="project" value="InterPro"/>
</dbReference>
<evidence type="ECO:0000313" key="5">
    <source>
        <dbReference type="EMBL" id="CEH12422.1"/>
    </source>
</evidence>
<sequence>MYLLGAHLPDDKLVRIALTAFYGIGYSQASKLCSRLSLHKHAKVENLTDAQINLLSAYLSSPGSIPARPANPTSPNLPASQRHNPADDPLRSIVLEADLRRVHVANIAHHRTVGSYKGRRHAQGFPVRGQRTQTNARTAKKLNRIDRRGFSTSTFAQSTSSTSSSSRGPGPVSALVGSMARPRFAQLRNADAPR</sequence>
<keyword evidence="2" id="KW-0689">Ribosomal protein</keyword>